<dbReference type="AlphaFoldDB" id="A0A2U1ZVK6"/>
<name>A0A2U1ZVK6_9MICO</name>
<evidence type="ECO:0000259" key="1">
    <source>
        <dbReference type="Pfam" id="PF16571"/>
    </source>
</evidence>
<keyword evidence="3" id="KW-1185">Reference proteome</keyword>
<dbReference type="InterPro" id="IPR032330">
    <property type="entry name" value="EF-G-binding_C"/>
</dbReference>
<organism evidence="2 3">
    <name type="scientific">Serinibacter arcticus</name>
    <dbReference type="NCBI Taxonomy" id="1655435"/>
    <lineage>
        <taxon>Bacteria</taxon>
        <taxon>Bacillati</taxon>
        <taxon>Actinomycetota</taxon>
        <taxon>Actinomycetes</taxon>
        <taxon>Micrococcales</taxon>
        <taxon>Beutenbergiaceae</taxon>
        <taxon>Serinibacter</taxon>
    </lineage>
</organism>
<dbReference type="Proteomes" id="UP000245166">
    <property type="component" value="Unassembled WGS sequence"/>
</dbReference>
<dbReference type="EMBL" id="PYHR01000002">
    <property type="protein sequence ID" value="PWD51027.1"/>
    <property type="molecule type" value="Genomic_DNA"/>
</dbReference>
<keyword evidence="2" id="KW-0648">Protein biosynthesis</keyword>
<sequence length="176" mass="19298">MLPVTEAQIRASFANASKREASQATLPDLETIAWDRLDYLGWRDRKSPLLAYAVVPVAATDGGDGTELVGVLLRSTERRADAPRRKTVCAWCEDVVKTDDVTLYVARRGGAAGKKGDTIGTLICTDFTCSANVRRRPTSAEAGGDVEEARELFVALRVEGLRERSARFAVEVRRTR</sequence>
<reference evidence="2 3" key="1">
    <citation type="submission" date="2018-03" db="EMBL/GenBank/DDBJ databases">
        <title>Genome assembly of novel Miniimonas species PCH200.</title>
        <authorList>
            <person name="Thakur V."/>
            <person name="Kumar V."/>
            <person name="Singh D."/>
        </authorList>
    </citation>
    <scope>NUCLEOTIDE SEQUENCE [LARGE SCALE GENOMIC DNA]</scope>
    <source>
        <strain evidence="2 3">PCH200</strain>
    </source>
</reference>
<accession>A0A2U1ZVK6</accession>
<evidence type="ECO:0000313" key="2">
    <source>
        <dbReference type="EMBL" id="PWD51027.1"/>
    </source>
</evidence>
<keyword evidence="2" id="KW-0251">Elongation factor</keyword>
<comment type="caution">
    <text evidence="2">The sequence shown here is derived from an EMBL/GenBank/DDBJ whole genome shotgun (WGS) entry which is preliminary data.</text>
</comment>
<gene>
    <name evidence="2" type="ORF">C8046_10580</name>
</gene>
<proteinExistence type="predicted"/>
<feature type="domain" description="Elongation factor G-binding protein C-terminal treble-clef zinc-finger" evidence="1">
    <location>
        <begin position="8"/>
        <end position="172"/>
    </location>
</feature>
<dbReference type="OrthoDB" id="4171838at2"/>
<dbReference type="GO" id="GO:0003746">
    <property type="term" value="F:translation elongation factor activity"/>
    <property type="evidence" value="ECO:0007669"/>
    <property type="project" value="UniProtKB-KW"/>
</dbReference>
<protein>
    <submittedName>
        <fullName evidence="2">Translation elongation factor</fullName>
    </submittedName>
</protein>
<dbReference type="Pfam" id="PF16571">
    <property type="entry name" value="FBP_C"/>
    <property type="match status" value="1"/>
</dbReference>
<evidence type="ECO:0000313" key="3">
    <source>
        <dbReference type="Proteomes" id="UP000245166"/>
    </source>
</evidence>
<dbReference type="RefSeq" id="WP_109229408.1">
    <property type="nucleotide sequence ID" value="NZ_PYHR01000002.1"/>
</dbReference>